<dbReference type="InterPro" id="IPR022170">
    <property type="entry name" value="MUL1-like"/>
</dbReference>
<sequence>MDLLKEYAAQHARELGLLAVDLVLFGISSYGYNKYRCNVNHIQESKYKGENVVYKYNELENNRTYGLVKGTVTPIGNPLTSLYDNSISGVVQRFTISEHVVARGRYGFWGEHTRVLHEKNNTSPFCLVNDKFRIVVQDALCADQLDMNITYDKFEPSNPSVMDMVVAIASGSRQRGIQTTEEMLKVGTVVSVIGDIVVAKDNSYTVVAPEDKPLYIISESVQSLLTQLESNKKVCKAFAIMFGCIGAAILFYAGRDIYAKYKARKKKQERDRNMKETRHQRRAAVREREVVEELRCVICQTNEREIVLMPCGHFCICEDCNENLQTLCPICRTPIVERIPTYL</sequence>
<evidence type="ECO:0000256" key="2">
    <source>
        <dbReference type="ARBA" id="ARBA00004374"/>
    </source>
</evidence>
<feature type="transmembrane region" description="Helical" evidence="15">
    <location>
        <begin position="237"/>
        <end position="258"/>
    </location>
</feature>
<evidence type="ECO:0000256" key="9">
    <source>
        <dbReference type="ARBA" id="ARBA00022787"/>
    </source>
</evidence>
<dbReference type="GO" id="GO:0008270">
    <property type="term" value="F:zinc ion binding"/>
    <property type="evidence" value="ECO:0007669"/>
    <property type="project" value="UniProtKB-KW"/>
</dbReference>
<dbReference type="STRING" id="121845.A0A1S4EB29"/>
<evidence type="ECO:0000256" key="1">
    <source>
        <dbReference type="ARBA" id="ARBA00000900"/>
    </source>
</evidence>
<keyword evidence="4" id="KW-0808">Transferase</keyword>
<evidence type="ECO:0000256" key="14">
    <source>
        <dbReference type="PROSITE-ProRule" id="PRU00175"/>
    </source>
</evidence>
<keyword evidence="8" id="KW-0833">Ubl conjugation pathway</keyword>
<keyword evidence="10" id="KW-0862">Zinc</keyword>
<dbReference type="GeneID" id="103508612"/>
<evidence type="ECO:0000259" key="16">
    <source>
        <dbReference type="PROSITE" id="PS50089"/>
    </source>
</evidence>
<keyword evidence="9" id="KW-1000">Mitochondrion outer membrane</keyword>
<evidence type="ECO:0000256" key="10">
    <source>
        <dbReference type="ARBA" id="ARBA00022833"/>
    </source>
</evidence>
<dbReference type="RefSeq" id="XP_026678981.1">
    <property type="nucleotide sequence ID" value="XM_026823180.1"/>
</dbReference>
<evidence type="ECO:0000313" key="18">
    <source>
        <dbReference type="RefSeq" id="XP_017299324.1"/>
    </source>
</evidence>
<dbReference type="GO" id="GO:0061630">
    <property type="term" value="F:ubiquitin protein ligase activity"/>
    <property type="evidence" value="ECO:0007669"/>
    <property type="project" value="UniProtKB-EC"/>
</dbReference>
<dbReference type="InterPro" id="IPR001841">
    <property type="entry name" value="Znf_RING"/>
</dbReference>
<feature type="domain" description="RING-type" evidence="16">
    <location>
        <begin position="296"/>
        <end position="332"/>
    </location>
</feature>
<keyword evidence="17" id="KW-1185">Reference proteome</keyword>
<dbReference type="GO" id="GO:0005741">
    <property type="term" value="C:mitochondrial outer membrane"/>
    <property type="evidence" value="ECO:0007669"/>
    <property type="project" value="UniProtKB-SubCell"/>
</dbReference>
<dbReference type="InterPro" id="IPR013083">
    <property type="entry name" value="Znf_RING/FYVE/PHD"/>
</dbReference>
<gene>
    <name evidence="18 19 20 21" type="primary">LOC103508612</name>
</gene>
<keyword evidence="11 15" id="KW-1133">Transmembrane helix</keyword>
<comment type="subcellular location">
    <subcellularLocation>
        <location evidence="2">Mitochondrion outer membrane</location>
        <topology evidence="2">Multi-pass membrane protein</topology>
    </subcellularLocation>
</comment>
<evidence type="ECO:0000313" key="17">
    <source>
        <dbReference type="Proteomes" id="UP000079169"/>
    </source>
</evidence>
<dbReference type="AlphaFoldDB" id="A0A1S4EB29"/>
<dbReference type="EC" id="2.3.2.27" evidence="3"/>
<name>A0A1S4EB29_DIACI</name>
<evidence type="ECO:0000256" key="5">
    <source>
        <dbReference type="ARBA" id="ARBA00022692"/>
    </source>
</evidence>
<reference evidence="18" key="1">
    <citation type="submission" date="2023-09" db="UniProtKB">
        <authorList>
            <consortium name="RefSeq"/>
        </authorList>
    </citation>
    <scope>IDENTIFICATION</scope>
</reference>
<dbReference type="PROSITE" id="PS50089">
    <property type="entry name" value="ZF_RING_2"/>
    <property type="match status" value="1"/>
</dbReference>
<evidence type="ECO:0000256" key="3">
    <source>
        <dbReference type="ARBA" id="ARBA00012483"/>
    </source>
</evidence>
<keyword evidence="7 14" id="KW-0863">Zinc-finger</keyword>
<evidence type="ECO:0000313" key="21">
    <source>
        <dbReference type="RefSeq" id="XP_026678983.1"/>
    </source>
</evidence>
<dbReference type="Pfam" id="PF12483">
    <property type="entry name" value="GIDE"/>
    <property type="match status" value="1"/>
</dbReference>
<protein>
    <recommendedName>
        <fullName evidence="3">RING-type E3 ubiquitin transferase</fullName>
        <ecNumber evidence="3">2.3.2.27</ecNumber>
    </recommendedName>
</protein>
<evidence type="ECO:0000256" key="12">
    <source>
        <dbReference type="ARBA" id="ARBA00023128"/>
    </source>
</evidence>
<evidence type="ECO:0000256" key="8">
    <source>
        <dbReference type="ARBA" id="ARBA00022786"/>
    </source>
</evidence>
<dbReference type="KEGG" id="dci:103508612"/>
<keyword evidence="5 15" id="KW-0812">Transmembrane</keyword>
<keyword evidence="6" id="KW-0479">Metal-binding</keyword>
<evidence type="ECO:0000256" key="4">
    <source>
        <dbReference type="ARBA" id="ARBA00022679"/>
    </source>
</evidence>
<evidence type="ECO:0000256" key="15">
    <source>
        <dbReference type="SAM" id="Phobius"/>
    </source>
</evidence>
<dbReference type="GO" id="GO:0016567">
    <property type="term" value="P:protein ubiquitination"/>
    <property type="evidence" value="ECO:0007669"/>
    <property type="project" value="InterPro"/>
</dbReference>
<comment type="catalytic activity">
    <reaction evidence="1">
        <text>S-ubiquitinyl-[E2 ubiquitin-conjugating enzyme]-L-cysteine + [acceptor protein]-L-lysine = [E2 ubiquitin-conjugating enzyme]-L-cysteine + N(6)-ubiquitinyl-[acceptor protein]-L-lysine.</text>
        <dbReference type="EC" id="2.3.2.27"/>
    </reaction>
</comment>
<evidence type="ECO:0000256" key="13">
    <source>
        <dbReference type="ARBA" id="ARBA00023136"/>
    </source>
</evidence>
<dbReference type="Gene3D" id="3.30.40.10">
    <property type="entry name" value="Zinc/RING finger domain, C3HC4 (zinc finger)"/>
    <property type="match status" value="1"/>
</dbReference>
<dbReference type="InterPro" id="IPR051652">
    <property type="entry name" value="MDM2_MDM4_MUL1"/>
</dbReference>
<evidence type="ECO:0000256" key="7">
    <source>
        <dbReference type="ARBA" id="ARBA00022771"/>
    </source>
</evidence>
<keyword evidence="12" id="KW-0496">Mitochondrion</keyword>
<dbReference type="Pfam" id="PF13920">
    <property type="entry name" value="zf-C3HC4_3"/>
    <property type="match status" value="1"/>
</dbReference>
<dbReference type="RefSeq" id="XP_017299324.1">
    <property type="nucleotide sequence ID" value="XM_017443835.2"/>
</dbReference>
<dbReference type="PANTHER" id="PTHR12183:SF32">
    <property type="entry name" value="MITOCHONDRIAL E3 UBIQUITIN PROTEIN LIGASE 1"/>
    <property type="match status" value="1"/>
</dbReference>
<dbReference type="OMA" id="FRSANEM"/>
<dbReference type="Proteomes" id="UP000079169">
    <property type="component" value="Unplaced"/>
</dbReference>
<organism evidence="18">
    <name type="scientific">Diaphorina citri</name>
    <name type="common">Asian citrus psyllid</name>
    <dbReference type="NCBI Taxonomy" id="121845"/>
    <lineage>
        <taxon>Eukaryota</taxon>
        <taxon>Metazoa</taxon>
        <taxon>Ecdysozoa</taxon>
        <taxon>Arthropoda</taxon>
        <taxon>Hexapoda</taxon>
        <taxon>Insecta</taxon>
        <taxon>Pterygota</taxon>
        <taxon>Neoptera</taxon>
        <taxon>Paraneoptera</taxon>
        <taxon>Hemiptera</taxon>
        <taxon>Sternorrhyncha</taxon>
        <taxon>Psylloidea</taxon>
        <taxon>Psyllidae</taxon>
        <taxon>Diaphorininae</taxon>
        <taxon>Diaphorina</taxon>
    </lineage>
</organism>
<proteinExistence type="predicted"/>
<evidence type="ECO:0000313" key="19">
    <source>
        <dbReference type="RefSeq" id="XP_026678981.1"/>
    </source>
</evidence>
<evidence type="ECO:0000256" key="6">
    <source>
        <dbReference type="ARBA" id="ARBA00022723"/>
    </source>
</evidence>
<evidence type="ECO:0000313" key="20">
    <source>
        <dbReference type="RefSeq" id="XP_026678982.1"/>
    </source>
</evidence>
<dbReference type="PANTHER" id="PTHR12183">
    <property type="entry name" value="MITOCHONDRIAL UBIQUITIN LIGASE ACTIVATOR OF NFKB 1"/>
    <property type="match status" value="1"/>
</dbReference>
<evidence type="ECO:0000256" key="11">
    <source>
        <dbReference type="ARBA" id="ARBA00022989"/>
    </source>
</evidence>
<keyword evidence="13 15" id="KW-0472">Membrane</keyword>
<dbReference type="RefSeq" id="XP_026678983.1">
    <property type="nucleotide sequence ID" value="XM_026823182.1"/>
</dbReference>
<dbReference type="PaxDb" id="121845-A0A1S4EB29"/>
<dbReference type="SMART" id="SM00184">
    <property type="entry name" value="RING"/>
    <property type="match status" value="1"/>
</dbReference>
<dbReference type="SUPFAM" id="SSF57850">
    <property type="entry name" value="RING/U-box"/>
    <property type="match status" value="1"/>
</dbReference>
<dbReference type="RefSeq" id="XP_026678982.1">
    <property type="nucleotide sequence ID" value="XM_026823181.1"/>
</dbReference>
<accession>A0A1S4EB29</accession>